<keyword evidence="6" id="KW-0407">Ion channel</keyword>
<feature type="transmembrane region" description="Helical" evidence="6">
    <location>
        <begin position="58"/>
        <end position="77"/>
    </location>
</feature>
<dbReference type="Pfam" id="PF01062">
    <property type="entry name" value="Bestrophin"/>
    <property type="match status" value="1"/>
</dbReference>
<dbReference type="PANTHER" id="PTHR10736">
    <property type="entry name" value="BESTROPHIN"/>
    <property type="match status" value="1"/>
</dbReference>
<dbReference type="PANTHER" id="PTHR10736:SF0">
    <property type="entry name" value="BESTROPHIN HOMOLOG"/>
    <property type="match status" value="1"/>
</dbReference>
<keyword evidence="6" id="KW-0813">Transport</keyword>
<dbReference type="InterPro" id="IPR021134">
    <property type="entry name" value="Bestrophin-like"/>
</dbReference>
<dbReference type="GO" id="GO:0005254">
    <property type="term" value="F:chloride channel activity"/>
    <property type="evidence" value="ECO:0007669"/>
    <property type="project" value="UniProtKB-KW"/>
</dbReference>
<keyword evidence="6" id="KW-0868">Chloride</keyword>
<keyword evidence="6" id="KW-0869">Chloride channel</keyword>
<dbReference type="GO" id="GO:0005886">
    <property type="term" value="C:plasma membrane"/>
    <property type="evidence" value="ECO:0007669"/>
    <property type="project" value="UniProtKB-SubCell"/>
</dbReference>
<reference evidence="7 8" key="1">
    <citation type="journal article" date="2019" name="PLoS Biol.">
        <title>Sex chromosomes control vertical transmission of feminizing Wolbachia symbionts in an isopod.</title>
        <authorList>
            <person name="Becking T."/>
            <person name="Chebbi M.A."/>
            <person name="Giraud I."/>
            <person name="Moumen B."/>
            <person name="Laverre T."/>
            <person name="Caubet Y."/>
            <person name="Peccoud J."/>
            <person name="Gilbert C."/>
            <person name="Cordaux R."/>
        </authorList>
    </citation>
    <scope>NUCLEOTIDE SEQUENCE [LARGE SCALE GENOMIC DNA]</scope>
    <source>
        <strain evidence="7">ANa2</strain>
        <tissue evidence="7">Whole body excluding digestive tract and cuticle</tissue>
    </source>
</reference>
<comment type="caution">
    <text evidence="7">The sequence shown here is derived from an EMBL/GenBank/DDBJ whole genome shotgun (WGS) entry which is preliminary data.</text>
</comment>
<sequence length="104" mass="12184">MIFVLVTVVEKYENISFNYFCKNILQGVVTLATYSFFIAAIVGRQFVEKSPIPYKKMIDLYVPFFTLLQFFFYMGLLKTDIDVDYCSTLLAELMIYDKCFGEDM</sequence>
<keyword evidence="2 6" id="KW-0812">Transmembrane</keyword>
<evidence type="ECO:0000256" key="2">
    <source>
        <dbReference type="ARBA" id="ARBA00022692"/>
    </source>
</evidence>
<accession>A0A5N5T642</accession>
<evidence type="ECO:0000256" key="4">
    <source>
        <dbReference type="ARBA" id="ARBA00023136"/>
    </source>
</evidence>
<evidence type="ECO:0000313" key="7">
    <source>
        <dbReference type="EMBL" id="KAB7502104.1"/>
    </source>
</evidence>
<evidence type="ECO:0000256" key="3">
    <source>
        <dbReference type="ARBA" id="ARBA00022989"/>
    </source>
</evidence>
<dbReference type="AlphaFoldDB" id="A0A5N5T642"/>
<evidence type="ECO:0000256" key="5">
    <source>
        <dbReference type="ARBA" id="ARBA00034769"/>
    </source>
</evidence>
<keyword evidence="8" id="KW-1185">Reference proteome</keyword>
<dbReference type="Proteomes" id="UP000326759">
    <property type="component" value="Unassembled WGS sequence"/>
</dbReference>
<evidence type="ECO:0000256" key="6">
    <source>
        <dbReference type="RuleBase" id="RU363126"/>
    </source>
</evidence>
<dbReference type="InterPro" id="IPR000615">
    <property type="entry name" value="Bestrophin"/>
</dbReference>
<comment type="subcellular location">
    <subcellularLocation>
        <location evidence="6">Cell membrane</location>
        <topology evidence="6">Multi-pass membrane protein</topology>
    </subcellularLocation>
    <subcellularLocation>
        <location evidence="1">Membrane</location>
    </subcellularLocation>
</comment>
<dbReference type="GO" id="GO:0034707">
    <property type="term" value="C:chloride channel complex"/>
    <property type="evidence" value="ECO:0007669"/>
    <property type="project" value="UniProtKB-KW"/>
</dbReference>
<dbReference type="EMBL" id="SEYY01008548">
    <property type="protein sequence ID" value="KAB7502104.1"/>
    <property type="molecule type" value="Genomic_DNA"/>
</dbReference>
<protein>
    <recommendedName>
        <fullName evidence="6">Bestrophin homolog</fullName>
    </recommendedName>
</protein>
<comment type="similarity">
    <text evidence="5 6">Belongs to the anion channel-forming bestrophin (TC 1.A.46) family. Calcium-sensitive chloride channel subfamily.</text>
</comment>
<keyword evidence="6" id="KW-1003">Cell membrane</keyword>
<evidence type="ECO:0000313" key="8">
    <source>
        <dbReference type="Proteomes" id="UP000326759"/>
    </source>
</evidence>
<feature type="transmembrane region" description="Helical" evidence="6">
    <location>
        <begin position="24"/>
        <end position="46"/>
    </location>
</feature>
<proteinExistence type="inferred from homology"/>
<keyword evidence="6" id="KW-0406">Ion transport</keyword>
<gene>
    <name evidence="7" type="primary">Best3_2</name>
    <name evidence="7" type="ORF">Anas_12271</name>
</gene>
<comment type="function">
    <text evidence="6">Forms chloride channels.</text>
</comment>
<keyword evidence="4 6" id="KW-0472">Membrane</keyword>
<dbReference type="OrthoDB" id="201595at2759"/>
<name>A0A5N5T642_9CRUS</name>
<evidence type="ECO:0000256" key="1">
    <source>
        <dbReference type="ARBA" id="ARBA00004370"/>
    </source>
</evidence>
<organism evidence="7 8">
    <name type="scientific">Armadillidium nasatum</name>
    <dbReference type="NCBI Taxonomy" id="96803"/>
    <lineage>
        <taxon>Eukaryota</taxon>
        <taxon>Metazoa</taxon>
        <taxon>Ecdysozoa</taxon>
        <taxon>Arthropoda</taxon>
        <taxon>Crustacea</taxon>
        <taxon>Multicrustacea</taxon>
        <taxon>Malacostraca</taxon>
        <taxon>Eumalacostraca</taxon>
        <taxon>Peracarida</taxon>
        <taxon>Isopoda</taxon>
        <taxon>Oniscidea</taxon>
        <taxon>Crinocheta</taxon>
        <taxon>Armadillidiidae</taxon>
        <taxon>Armadillidium</taxon>
    </lineage>
</organism>
<keyword evidence="3 6" id="KW-1133">Transmembrane helix</keyword>